<evidence type="ECO:0000256" key="2">
    <source>
        <dbReference type="ARBA" id="ARBA00022857"/>
    </source>
</evidence>
<dbReference type="InterPro" id="IPR002347">
    <property type="entry name" value="SDR_fam"/>
</dbReference>
<dbReference type="Pfam" id="PF00106">
    <property type="entry name" value="adh_short"/>
    <property type="match status" value="1"/>
</dbReference>
<sequence>MEAVLDMIKETNPIVVAAAAVGCLCVVKFTLKATGAIYRTFLRPAKDPKKLGQWAVVTGATDGIGKAYSVAFAKKGMNVMLISRTEAKLEAVKKEIDEKNYGVETKYVVCDYSKFDDKARDTVSQAIKDLDVGVLINNVGVSYRYPMFFHELSNDEILNLMEMNVNSTTWMTKFVIDGMIERKRGCIVNLSSGSAMYTLPLLAEYSAAKSYIEKFSRALNAEYSAKGVTCQCQNPFYVATKLAKMRKSFTVPTPEKYVALAMKQIGHGDAVVSPYWFHAFQGWVMDCLPESILTKQIMGMHLAIRKRGLKKDAAKKD</sequence>
<comment type="similarity">
    <text evidence="1 4">Belongs to the short-chain dehydrogenases/reductases (SDR) family.</text>
</comment>
<dbReference type="PANTHER" id="PTHR43899:SF13">
    <property type="entry name" value="RH59310P"/>
    <property type="match status" value="1"/>
</dbReference>
<evidence type="ECO:0000313" key="5">
    <source>
        <dbReference type="EMBL" id="CAD9326512.1"/>
    </source>
</evidence>
<dbReference type="PANTHER" id="PTHR43899">
    <property type="entry name" value="RH59310P"/>
    <property type="match status" value="1"/>
</dbReference>
<dbReference type="PRINTS" id="PR00080">
    <property type="entry name" value="SDRFAMILY"/>
</dbReference>
<keyword evidence="3" id="KW-0560">Oxidoreductase</keyword>
<dbReference type="EMBL" id="HBGN01014363">
    <property type="protein sequence ID" value="CAD9326512.1"/>
    <property type="molecule type" value="Transcribed_RNA"/>
</dbReference>
<evidence type="ECO:0000256" key="3">
    <source>
        <dbReference type="ARBA" id="ARBA00023002"/>
    </source>
</evidence>
<dbReference type="PIRSF" id="PIRSF000126">
    <property type="entry name" value="11-beta-HSD1"/>
    <property type="match status" value="1"/>
</dbReference>
<name>A0A6U3UH99_9STRA</name>
<evidence type="ECO:0000256" key="1">
    <source>
        <dbReference type="ARBA" id="ARBA00006484"/>
    </source>
</evidence>
<dbReference type="InterPro" id="IPR051019">
    <property type="entry name" value="VLCFA-Steroid_DH"/>
</dbReference>
<evidence type="ECO:0000256" key="4">
    <source>
        <dbReference type="RuleBase" id="RU000363"/>
    </source>
</evidence>
<accession>A0A6U3UH99</accession>
<dbReference type="AlphaFoldDB" id="A0A6U3UH99"/>
<protein>
    <submittedName>
        <fullName evidence="5">Uncharacterized protein</fullName>
    </submittedName>
</protein>
<dbReference type="CDD" id="cd05356">
    <property type="entry name" value="17beta-HSD1_like_SDR_c"/>
    <property type="match status" value="1"/>
</dbReference>
<gene>
    <name evidence="5" type="ORF">DBRI1063_LOCUS9188</name>
</gene>
<dbReference type="FunFam" id="3.40.50.720:FF:000137">
    <property type="entry name" value="Hydroxysteroid (17-beta) dehydrogenase 3"/>
    <property type="match status" value="1"/>
</dbReference>
<reference evidence="5" key="1">
    <citation type="submission" date="2021-01" db="EMBL/GenBank/DDBJ databases">
        <authorList>
            <person name="Corre E."/>
            <person name="Pelletier E."/>
            <person name="Niang G."/>
            <person name="Scheremetjew M."/>
            <person name="Finn R."/>
            <person name="Kale V."/>
            <person name="Holt S."/>
            <person name="Cochrane G."/>
            <person name="Meng A."/>
            <person name="Brown T."/>
            <person name="Cohen L."/>
        </authorList>
    </citation>
    <scope>NUCLEOTIDE SEQUENCE</scope>
    <source>
        <strain evidence="5">Pop2</strain>
    </source>
</reference>
<organism evidence="5">
    <name type="scientific">Ditylum brightwellii</name>
    <dbReference type="NCBI Taxonomy" id="49249"/>
    <lineage>
        <taxon>Eukaryota</taxon>
        <taxon>Sar</taxon>
        <taxon>Stramenopiles</taxon>
        <taxon>Ochrophyta</taxon>
        <taxon>Bacillariophyta</taxon>
        <taxon>Mediophyceae</taxon>
        <taxon>Lithodesmiophycidae</taxon>
        <taxon>Lithodesmiales</taxon>
        <taxon>Lithodesmiaceae</taxon>
        <taxon>Ditylum</taxon>
    </lineage>
</organism>
<dbReference type="SUPFAM" id="SSF51735">
    <property type="entry name" value="NAD(P)-binding Rossmann-fold domains"/>
    <property type="match status" value="1"/>
</dbReference>
<dbReference type="PRINTS" id="PR00081">
    <property type="entry name" value="GDHRDH"/>
</dbReference>
<proteinExistence type="inferred from homology"/>
<keyword evidence="2" id="KW-0521">NADP</keyword>
<dbReference type="InterPro" id="IPR036291">
    <property type="entry name" value="NAD(P)-bd_dom_sf"/>
</dbReference>
<dbReference type="GO" id="GO:0016491">
    <property type="term" value="F:oxidoreductase activity"/>
    <property type="evidence" value="ECO:0007669"/>
    <property type="project" value="UniProtKB-KW"/>
</dbReference>
<dbReference type="Gene3D" id="3.40.50.720">
    <property type="entry name" value="NAD(P)-binding Rossmann-like Domain"/>
    <property type="match status" value="1"/>
</dbReference>